<sequence length="457" mass="49933">MTSTHAPANGIHASVTAGPRGLPLLGNLPAFARDPLAFFCHLRDDYGDWVPWSLGPKPSLLVSRPEDVGELLAGVEVTFSPVDLGWAMHQVLGEGVVTSTGADWRRKRALVQPSVRPRQVRSYAATMVECADATASSWTDGQAVDVQQEMTRLTQRIAVRTLFGVETAGREEVVAGAMAVAQEAIGAELRGVTVFLPSWVPTPGRRRLRAAVARLDEEIHRIIDEHQAASAAGRERDDLLSRLLTARDEHGAPLSQQELRDEAVTLYIGGHETTSTTLTWAWHLLSGSPEARARLDAELTEVLDGRLPGFDDYARLPFTQAIVKESLRLYPPIWLITAVPRPGATLGGRPVPEGTTVWASQWSVQRDPRNFPQPDAFRPERWAPDAPDVIPDHAWFPFGGGQRTCLGARFALVEAVLVLAVLARKWRVETEPGEVKPHTGLTLQPSRPIPATVRGNA</sequence>
<dbReference type="PRINTS" id="PR00463">
    <property type="entry name" value="EP450I"/>
</dbReference>
<feature type="binding site" description="axial binding residue" evidence="3">
    <location>
        <position position="405"/>
    </location>
    <ligand>
        <name>heme</name>
        <dbReference type="ChEBI" id="CHEBI:30413"/>
    </ligand>
    <ligandPart>
        <name>Fe</name>
        <dbReference type="ChEBI" id="CHEBI:18248"/>
    </ligandPart>
</feature>
<proteinExistence type="inferred from homology"/>
<dbReference type="PRINTS" id="PR00385">
    <property type="entry name" value="P450"/>
</dbReference>
<evidence type="ECO:0000256" key="4">
    <source>
        <dbReference type="RuleBase" id="RU000461"/>
    </source>
</evidence>
<protein>
    <submittedName>
        <fullName evidence="6">Cytochrome P450</fullName>
    </submittedName>
</protein>
<evidence type="ECO:0000256" key="3">
    <source>
        <dbReference type="PIRSR" id="PIRSR602401-1"/>
    </source>
</evidence>
<evidence type="ECO:0000313" key="6">
    <source>
        <dbReference type="EMBL" id="MBF9068601.1"/>
    </source>
</evidence>
<keyword evidence="3 4" id="KW-0408">Iron</keyword>
<dbReference type="GO" id="GO:0004497">
    <property type="term" value="F:monooxygenase activity"/>
    <property type="evidence" value="ECO:0007669"/>
    <property type="project" value="UniProtKB-KW"/>
</dbReference>
<dbReference type="PROSITE" id="PS00086">
    <property type="entry name" value="CYTOCHROME_P450"/>
    <property type="match status" value="1"/>
</dbReference>
<dbReference type="Gene3D" id="1.10.630.10">
    <property type="entry name" value="Cytochrome P450"/>
    <property type="match status" value="1"/>
</dbReference>
<dbReference type="InterPro" id="IPR050121">
    <property type="entry name" value="Cytochrome_P450_monoxygenase"/>
</dbReference>
<dbReference type="RefSeq" id="WP_196193773.1">
    <property type="nucleotide sequence ID" value="NZ_JADPRT010000004.1"/>
</dbReference>
<dbReference type="EMBL" id="JADPRT010000004">
    <property type="protein sequence ID" value="MBF9068601.1"/>
    <property type="molecule type" value="Genomic_DNA"/>
</dbReference>
<keyword evidence="3 4" id="KW-0349">Heme</keyword>
<keyword evidence="4" id="KW-0503">Monooxygenase</keyword>
<name>A0A931FEF7_9ACTN</name>
<dbReference type="Pfam" id="PF00067">
    <property type="entry name" value="p450"/>
    <property type="match status" value="1"/>
</dbReference>
<reference evidence="6" key="1">
    <citation type="submission" date="2020-11" db="EMBL/GenBank/DDBJ databases">
        <title>Isolation and identification of active actinomycetes.</title>
        <authorList>
            <person name="Yu B."/>
        </authorList>
    </citation>
    <scope>NUCLEOTIDE SEQUENCE</scope>
    <source>
        <strain evidence="6">NEAU-YB345</strain>
    </source>
</reference>
<dbReference type="GO" id="GO:0005506">
    <property type="term" value="F:iron ion binding"/>
    <property type="evidence" value="ECO:0007669"/>
    <property type="project" value="InterPro"/>
</dbReference>
<feature type="region of interest" description="Disordered" evidence="5">
    <location>
        <begin position="435"/>
        <end position="457"/>
    </location>
</feature>
<keyword evidence="4" id="KW-0560">Oxidoreductase</keyword>
<dbReference type="GO" id="GO:0016705">
    <property type="term" value="F:oxidoreductase activity, acting on paired donors, with incorporation or reduction of molecular oxygen"/>
    <property type="evidence" value="ECO:0007669"/>
    <property type="project" value="InterPro"/>
</dbReference>
<keyword evidence="3 4" id="KW-0479">Metal-binding</keyword>
<dbReference type="InterPro" id="IPR001128">
    <property type="entry name" value="Cyt_P450"/>
</dbReference>
<gene>
    <name evidence="6" type="ORF">I2501_11225</name>
</gene>
<dbReference type="AlphaFoldDB" id="A0A931FEF7"/>
<dbReference type="GO" id="GO:0020037">
    <property type="term" value="F:heme binding"/>
    <property type="evidence" value="ECO:0007669"/>
    <property type="project" value="InterPro"/>
</dbReference>
<comment type="cofactor">
    <cofactor evidence="1 3">
        <name>heme</name>
        <dbReference type="ChEBI" id="CHEBI:30413"/>
    </cofactor>
</comment>
<evidence type="ECO:0000256" key="5">
    <source>
        <dbReference type="SAM" id="MobiDB-lite"/>
    </source>
</evidence>
<evidence type="ECO:0000313" key="7">
    <source>
        <dbReference type="Proteomes" id="UP000657385"/>
    </source>
</evidence>
<comment type="similarity">
    <text evidence="2 4">Belongs to the cytochrome P450 family.</text>
</comment>
<evidence type="ECO:0000256" key="1">
    <source>
        <dbReference type="ARBA" id="ARBA00001971"/>
    </source>
</evidence>
<dbReference type="Proteomes" id="UP000657385">
    <property type="component" value="Unassembled WGS sequence"/>
</dbReference>
<dbReference type="InterPro" id="IPR036396">
    <property type="entry name" value="Cyt_P450_sf"/>
</dbReference>
<organism evidence="6 7">
    <name type="scientific">Streptacidiphilus fuscans</name>
    <dbReference type="NCBI Taxonomy" id="2789292"/>
    <lineage>
        <taxon>Bacteria</taxon>
        <taxon>Bacillati</taxon>
        <taxon>Actinomycetota</taxon>
        <taxon>Actinomycetes</taxon>
        <taxon>Kitasatosporales</taxon>
        <taxon>Streptomycetaceae</taxon>
        <taxon>Streptacidiphilus</taxon>
    </lineage>
</organism>
<evidence type="ECO:0000256" key="2">
    <source>
        <dbReference type="ARBA" id="ARBA00010617"/>
    </source>
</evidence>
<keyword evidence="7" id="KW-1185">Reference proteome</keyword>
<dbReference type="PANTHER" id="PTHR24305">
    <property type="entry name" value="CYTOCHROME P450"/>
    <property type="match status" value="1"/>
</dbReference>
<dbReference type="InterPro" id="IPR017972">
    <property type="entry name" value="Cyt_P450_CS"/>
</dbReference>
<comment type="caution">
    <text evidence="6">The sequence shown here is derived from an EMBL/GenBank/DDBJ whole genome shotgun (WGS) entry which is preliminary data.</text>
</comment>
<dbReference type="SUPFAM" id="SSF48264">
    <property type="entry name" value="Cytochrome P450"/>
    <property type="match status" value="1"/>
</dbReference>
<accession>A0A931FEF7</accession>
<dbReference type="InterPro" id="IPR002401">
    <property type="entry name" value="Cyt_P450_E_grp-I"/>
</dbReference>
<dbReference type="PANTHER" id="PTHR24305:SF166">
    <property type="entry name" value="CYTOCHROME P450 12A4, MITOCHONDRIAL-RELATED"/>
    <property type="match status" value="1"/>
</dbReference>